<dbReference type="InterPro" id="IPR033379">
    <property type="entry name" value="Acid_Pase_AS"/>
</dbReference>
<dbReference type="Pfam" id="PF00328">
    <property type="entry name" value="His_Phos_2"/>
    <property type="match status" value="1"/>
</dbReference>
<dbReference type="InterPro" id="IPR029033">
    <property type="entry name" value="His_PPase_superfam"/>
</dbReference>
<organism evidence="9 10">
    <name type="scientific">Rhynchophorus ferrugineus</name>
    <name type="common">Red palm weevil</name>
    <name type="synonym">Curculio ferrugineus</name>
    <dbReference type="NCBI Taxonomy" id="354439"/>
    <lineage>
        <taxon>Eukaryota</taxon>
        <taxon>Metazoa</taxon>
        <taxon>Ecdysozoa</taxon>
        <taxon>Arthropoda</taxon>
        <taxon>Hexapoda</taxon>
        <taxon>Insecta</taxon>
        <taxon>Pterygota</taxon>
        <taxon>Neoptera</taxon>
        <taxon>Endopterygota</taxon>
        <taxon>Coleoptera</taxon>
        <taxon>Polyphaga</taxon>
        <taxon>Cucujiformia</taxon>
        <taxon>Curculionidae</taxon>
        <taxon>Dryophthorinae</taxon>
        <taxon>Rhynchophorus</taxon>
    </lineage>
</organism>
<keyword evidence="6" id="KW-1015">Disulfide bond</keyword>
<dbReference type="InterPro" id="IPR050645">
    <property type="entry name" value="Histidine_acid_phosphatase"/>
</dbReference>
<evidence type="ECO:0000313" key="9">
    <source>
        <dbReference type="EMBL" id="KAF7266416.1"/>
    </source>
</evidence>
<comment type="caution">
    <text evidence="9">The sequence shown here is derived from an EMBL/GenBank/DDBJ whole genome shotgun (WGS) entry which is preliminary data.</text>
</comment>
<dbReference type="PROSITE" id="PS00616">
    <property type="entry name" value="HIS_ACID_PHOSPHAT_1"/>
    <property type="match status" value="1"/>
</dbReference>
<keyword evidence="7" id="KW-0325">Glycoprotein</keyword>
<dbReference type="Proteomes" id="UP000625711">
    <property type="component" value="Unassembled WGS sequence"/>
</dbReference>
<evidence type="ECO:0000256" key="7">
    <source>
        <dbReference type="ARBA" id="ARBA00023180"/>
    </source>
</evidence>
<evidence type="ECO:0000256" key="8">
    <source>
        <dbReference type="SAM" id="SignalP"/>
    </source>
</evidence>
<accession>A0A834M3L0</accession>
<feature type="signal peptide" evidence="8">
    <location>
        <begin position="1"/>
        <end position="23"/>
    </location>
</feature>
<reference evidence="9" key="1">
    <citation type="submission" date="2020-08" db="EMBL/GenBank/DDBJ databases">
        <title>Genome sequencing and assembly of the red palm weevil Rhynchophorus ferrugineus.</title>
        <authorList>
            <person name="Dias G.B."/>
            <person name="Bergman C.M."/>
            <person name="Manee M."/>
        </authorList>
    </citation>
    <scope>NUCLEOTIDE SEQUENCE</scope>
    <source>
        <strain evidence="9">AA-2017</strain>
        <tissue evidence="9">Whole larva</tissue>
    </source>
</reference>
<dbReference type="Gene3D" id="3.40.50.1240">
    <property type="entry name" value="Phosphoglycerate mutase-like"/>
    <property type="match status" value="1"/>
</dbReference>
<dbReference type="GO" id="GO:0003993">
    <property type="term" value="F:acid phosphatase activity"/>
    <property type="evidence" value="ECO:0007669"/>
    <property type="project" value="UniProtKB-EC"/>
</dbReference>
<keyword evidence="4 8" id="KW-0732">Signal</keyword>
<dbReference type="SUPFAM" id="SSF53254">
    <property type="entry name" value="Phosphoglycerate mutase-like"/>
    <property type="match status" value="1"/>
</dbReference>
<evidence type="ECO:0000256" key="2">
    <source>
        <dbReference type="ARBA" id="ARBA00005375"/>
    </source>
</evidence>
<sequence>MNRSVAVALVCCYFTFLLGSCRADTDTLKLVHVLFRHGNRNPDQGSLYPSNPYYDEGNYTEGYGQLTNEGKVTEYAIGTALRSRYDSFLTKTWNINYLDVRSTNTNRTKMSALLMLAGLYPARTTQIWSSLLWLPIPYNYVSSGDKEMMWFGTCSQLYTLVSELYSSSDMTTYLKRYKALFAILMAYTDLDTVTVSNAFNYYFGFAVQEELGFTLEDWVSIIYPEPIHAAAVDYYYFITNTTALRTISAGYLLRKIIEDSQSKVDGSISPETRKMFIYSGHEMNVAAMLLSLGVKKLTDIPAYGSYVLFELHEIDGVYGFKIYYQLYEEDDPIEATIPGCGTFCSLTDFISVYEDIIPTDDTACTG</sequence>
<comment type="catalytic activity">
    <reaction evidence="1">
        <text>a phosphate monoester + H2O = an alcohol + phosphate</text>
        <dbReference type="Rhea" id="RHEA:15017"/>
        <dbReference type="ChEBI" id="CHEBI:15377"/>
        <dbReference type="ChEBI" id="CHEBI:30879"/>
        <dbReference type="ChEBI" id="CHEBI:43474"/>
        <dbReference type="ChEBI" id="CHEBI:67140"/>
        <dbReference type="EC" id="3.1.3.2"/>
    </reaction>
</comment>
<feature type="chain" id="PRO_5032782221" description="acid phosphatase" evidence="8">
    <location>
        <begin position="24"/>
        <end position="366"/>
    </location>
</feature>
<evidence type="ECO:0000256" key="5">
    <source>
        <dbReference type="ARBA" id="ARBA00022801"/>
    </source>
</evidence>
<evidence type="ECO:0000313" key="10">
    <source>
        <dbReference type="Proteomes" id="UP000625711"/>
    </source>
</evidence>
<evidence type="ECO:0000256" key="6">
    <source>
        <dbReference type="ARBA" id="ARBA00023157"/>
    </source>
</evidence>
<evidence type="ECO:0000256" key="3">
    <source>
        <dbReference type="ARBA" id="ARBA00012646"/>
    </source>
</evidence>
<dbReference type="PROSITE" id="PS51257">
    <property type="entry name" value="PROKAR_LIPOPROTEIN"/>
    <property type="match status" value="1"/>
</dbReference>
<protein>
    <recommendedName>
        <fullName evidence="3">acid phosphatase</fullName>
        <ecNumber evidence="3">3.1.3.2</ecNumber>
    </recommendedName>
</protein>
<dbReference type="PANTHER" id="PTHR11567">
    <property type="entry name" value="ACID PHOSPHATASE-RELATED"/>
    <property type="match status" value="1"/>
</dbReference>
<proteinExistence type="inferred from homology"/>
<keyword evidence="5" id="KW-0378">Hydrolase</keyword>
<gene>
    <name evidence="9" type="ORF">GWI33_020247</name>
</gene>
<name>A0A834M3L0_RHYFE</name>
<dbReference type="EMBL" id="JAACXV010014546">
    <property type="protein sequence ID" value="KAF7266416.1"/>
    <property type="molecule type" value="Genomic_DNA"/>
</dbReference>
<comment type="similarity">
    <text evidence="2">Belongs to the histidine acid phosphatase family.</text>
</comment>
<evidence type="ECO:0000256" key="4">
    <source>
        <dbReference type="ARBA" id="ARBA00022729"/>
    </source>
</evidence>
<dbReference type="OrthoDB" id="10257284at2759"/>
<keyword evidence="10" id="KW-1185">Reference proteome</keyword>
<dbReference type="AlphaFoldDB" id="A0A834M3L0"/>
<dbReference type="CDD" id="cd07061">
    <property type="entry name" value="HP_HAP_like"/>
    <property type="match status" value="1"/>
</dbReference>
<evidence type="ECO:0000256" key="1">
    <source>
        <dbReference type="ARBA" id="ARBA00000032"/>
    </source>
</evidence>
<dbReference type="InterPro" id="IPR000560">
    <property type="entry name" value="His_Pase_clade-2"/>
</dbReference>
<dbReference type="EC" id="3.1.3.2" evidence="3"/>
<dbReference type="PANTHER" id="PTHR11567:SF211">
    <property type="entry name" value="PROSTATIC ACID PHOSPHATASE"/>
    <property type="match status" value="1"/>
</dbReference>